<organism evidence="4 5">
    <name type="scientific">Leadbetterella byssophila (strain DSM 17132 / JCM 16389 / KACC 11308 / NBRC 106382 / 4M15)</name>
    <dbReference type="NCBI Taxonomy" id="649349"/>
    <lineage>
        <taxon>Bacteria</taxon>
        <taxon>Pseudomonadati</taxon>
        <taxon>Bacteroidota</taxon>
        <taxon>Cytophagia</taxon>
        <taxon>Cytophagales</taxon>
        <taxon>Leadbetterellaceae</taxon>
        <taxon>Leadbetterella</taxon>
    </lineage>
</organism>
<dbReference type="GO" id="GO:0005829">
    <property type="term" value="C:cytosol"/>
    <property type="evidence" value="ECO:0007669"/>
    <property type="project" value="TreeGrafter"/>
</dbReference>
<accession>E4RV39</accession>
<evidence type="ECO:0000256" key="2">
    <source>
        <dbReference type="SAM" id="Coils"/>
    </source>
</evidence>
<keyword evidence="5" id="KW-1185">Reference proteome</keyword>
<dbReference type="Gene3D" id="1.10.260.40">
    <property type="entry name" value="lambda repressor-like DNA-binding domains"/>
    <property type="match status" value="1"/>
</dbReference>
<dbReference type="Pfam" id="PF01381">
    <property type="entry name" value="HTH_3"/>
    <property type="match status" value="1"/>
</dbReference>
<protein>
    <submittedName>
        <fullName evidence="4">Helix-turn-helix domain protein</fullName>
    </submittedName>
</protein>
<dbReference type="eggNOG" id="COG1396">
    <property type="taxonomic scope" value="Bacteria"/>
</dbReference>
<dbReference type="InterPro" id="IPR001387">
    <property type="entry name" value="Cro/C1-type_HTH"/>
</dbReference>
<gene>
    <name evidence="4" type="ordered locus">Lbys_2240</name>
</gene>
<reference evidence="4 5" key="2">
    <citation type="journal article" date="2011" name="Stand. Genomic Sci.">
        <title>Complete genome sequence of Leadbetterella byssophila type strain (4M15).</title>
        <authorList>
            <person name="Abt B."/>
            <person name="Teshima H."/>
            <person name="Lucas S."/>
            <person name="Lapidus A."/>
            <person name="Del Rio T.G."/>
            <person name="Nolan M."/>
            <person name="Tice H."/>
            <person name="Cheng J.F."/>
            <person name="Pitluck S."/>
            <person name="Liolios K."/>
            <person name="Pagani I."/>
            <person name="Ivanova N."/>
            <person name="Mavromatis K."/>
            <person name="Pati A."/>
            <person name="Tapia R."/>
            <person name="Han C."/>
            <person name="Goodwin L."/>
            <person name="Chen A."/>
            <person name="Palaniappan K."/>
            <person name="Land M."/>
            <person name="Hauser L."/>
            <person name="Chang Y.J."/>
            <person name="Jeffries C.D."/>
            <person name="Rohde M."/>
            <person name="Goker M."/>
            <person name="Tindall B.J."/>
            <person name="Detter J.C."/>
            <person name="Woyke T."/>
            <person name="Bristow J."/>
            <person name="Eisen J.A."/>
            <person name="Markowitz V."/>
            <person name="Hugenholtz P."/>
            <person name="Klenk H.P."/>
            <person name="Kyrpides N.C."/>
        </authorList>
    </citation>
    <scope>NUCLEOTIDE SEQUENCE [LARGE SCALE GENOMIC DNA]</scope>
    <source>
        <strain evidence="5">DSM 17132 / JCM 16389 / KACC 11308 / NBRC 106382 / 4M15</strain>
    </source>
</reference>
<reference key="1">
    <citation type="submission" date="2010-11" db="EMBL/GenBank/DDBJ databases">
        <title>The complete genome of Leadbetterella byssophila DSM 17132.</title>
        <authorList>
            <consortium name="US DOE Joint Genome Institute (JGI-PGF)"/>
            <person name="Lucas S."/>
            <person name="Copeland A."/>
            <person name="Lapidus A."/>
            <person name="Glavina del Rio T."/>
            <person name="Dalin E."/>
            <person name="Tice H."/>
            <person name="Bruce D."/>
            <person name="Goodwin L."/>
            <person name="Pitluck S."/>
            <person name="Kyrpides N."/>
            <person name="Mavromatis K."/>
            <person name="Ivanova N."/>
            <person name="Teshima H."/>
            <person name="Brettin T."/>
            <person name="Detter J.C."/>
            <person name="Han C."/>
            <person name="Tapia R."/>
            <person name="Land M."/>
            <person name="Hauser L."/>
            <person name="Markowitz V."/>
            <person name="Cheng J.-F."/>
            <person name="Hugenholtz P."/>
            <person name="Woyke T."/>
            <person name="Wu D."/>
            <person name="Tindall B."/>
            <person name="Pomrenke H.G."/>
            <person name="Brambilla E."/>
            <person name="Klenk H.-P."/>
            <person name="Eisen J.A."/>
        </authorList>
    </citation>
    <scope>NUCLEOTIDE SEQUENCE [LARGE SCALE GENOMIC DNA]</scope>
    <source>
        <strain>DSM 17132</strain>
    </source>
</reference>
<feature type="coiled-coil region" evidence="2">
    <location>
        <begin position="91"/>
        <end position="118"/>
    </location>
</feature>
<dbReference type="InterPro" id="IPR050807">
    <property type="entry name" value="TransReg_Diox_bact_type"/>
</dbReference>
<name>E4RV39_LEAB4</name>
<dbReference type="CDD" id="cd00093">
    <property type="entry name" value="HTH_XRE"/>
    <property type="match status" value="1"/>
</dbReference>
<dbReference type="PANTHER" id="PTHR46797:SF1">
    <property type="entry name" value="METHYLPHOSPHONATE SYNTHASE"/>
    <property type="match status" value="1"/>
</dbReference>
<sequence length="120" mass="13605">MYGAKIRMIREMRGLSQENVADELDISQSTYSLYESDKIKITGEMIEKIASVLNVSPLDIMSHQPVIINFQSNKGTQQAIGNIETYTSTPKELYDEMLAAKNAEIERLQKIIEKLIEGNH</sequence>
<dbReference type="RefSeq" id="WP_013408960.1">
    <property type="nucleotide sequence ID" value="NC_014655.1"/>
</dbReference>
<dbReference type="KEGG" id="lby:Lbys_2240"/>
<keyword evidence="1" id="KW-0238">DNA-binding</keyword>
<evidence type="ECO:0000313" key="5">
    <source>
        <dbReference type="Proteomes" id="UP000007435"/>
    </source>
</evidence>
<dbReference type="Proteomes" id="UP000007435">
    <property type="component" value="Chromosome"/>
</dbReference>
<dbReference type="SMART" id="SM00530">
    <property type="entry name" value="HTH_XRE"/>
    <property type="match status" value="1"/>
</dbReference>
<keyword evidence="2" id="KW-0175">Coiled coil</keyword>
<dbReference type="GO" id="GO:0003677">
    <property type="term" value="F:DNA binding"/>
    <property type="evidence" value="ECO:0007669"/>
    <property type="project" value="UniProtKB-KW"/>
</dbReference>
<evidence type="ECO:0000256" key="1">
    <source>
        <dbReference type="ARBA" id="ARBA00023125"/>
    </source>
</evidence>
<dbReference type="PANTHER" id="PTHR46797">
    <property type="entry name" value="HTH-TYPE TRANSCRIPTIONAL REGULATOR"/>
    <property type="match status" value="1"/>
</dbReference>
<dbReference type="OrthoDB" id="955486at2"/>
<dbReference type="PROSITE" id="PS50943">
    <property type="entry name" value="HTH_CROC1"/>
    <property type="match status" value="1"/>
</dbReference>
<dbReference type="EMBL" id="CP002305">
    <property type="protein sequence ID" value="ADQ17919.1"/>
    <property type="molecule type" value="Genomic_DNA"/>
</dbReference>
<evidence type="ECO:0000259" key="3">
    <source>
        <dbReference type="PROSITE" id="PS50943"/>
    </source>
</evidence>
<dbReference type="HOGENOM" id="CLU_2046733_0_0_10"/>
<dbReference type="GO" id="GO:0003700">
    <property type="term" value="F:DNA-binding transcription factor activity"/>
    <property type="evidence" value="ECO:0007669"/>
    <property type="project" value="TreeGrafter"/>
</dbReference>
<dbReference type="SUPFAM" id="SSF47413">
    <property type="entry name" value="lambda repressor-like DNA-binding domains"/>
    <property type="match status" value="1"/>
</dbReference>
<dbReference type="STRING" id="649349.Lbys_2240"/>
<proteinExistence type="predicted"/>
<evidence type="ECO:0000313" key="4">
    <source>
        <dbReference type="EMBL" id="ADQ17919.1"/>
    </source>
</evidence>
<feature type="domain" description="HTH cro/C1-type" evidence="3">
    <location>
        <begin position="6"/>
        <end position="60"/>
    </location>
</feature>
<dbReference type="InterPro" id="IPR010982">
    <property type="entry name" value="Lambda_DNA-bd_dom_sf"/>
</dbReference>
<dbReference type="AlphaFoldDB" id="E4RV39"/>